<dbReference type="EMBL" id="LR134406">
    <property type="protein sequence ID" value="VEH70815.1"/>
    <property type="molecule type" value="Genomic_DNA"/>
</dbReference>
<accession>A0A3S4W7V9</accession>
<organism evidence="2 3">
    <name type="scientific">Arachnia propionica</name>
    <dbReference type="NCBI Taxonomy" id="1750"/>
    <lineage>
        <taxon>Bacteria</taxon>
        <taxon>Bacillati</taxon>
        <taxon>Actinomycetota</taxon>
        <taxon>Actinomycetes</taxon>
        <taxon>Propionibacteriales</taxon>
        <taxon>Propionibacteriaceae</taxon>
        <taxon>Arachnia</taxon>
    </lineage>
</organism>
<keyword evidence="3" id="KW-1185">Reference proteome</keyword>
<protein>
    <submittedName>
        <fullName evidence="2">Fic/DOC family</fullName>
    </submittedName>
</protein>
<dbReference type="Pfam" id="PF02661">
    <property type="entry name" value="Fic"/>
    <property type="match status" value="1"/>
</dbReference>
<proteinExistence type="predicted"/>
<evidence type="ECO:0000313" key="2">
    <source>
        <dbReference type="EMBL" id="VEH70815.1"/>
    </source>
</evidence>
<dbReference type="Gene3D" id="1.10.3290.10">
    <property type="entry name" value="Fido-like domain"/>
    <property type="match status" value="1"/>
</dbReference>
<dbReference type="InterPro" id="IPR003812">
    <property type="entry name" value="Fido"/>
</dbReference>
<evidence type="ECO:0000259" key="1">
    <source>
        <dbReference type="PROSITE" id="PS51459"/>
    </source>
</evidence>
<dbReference type="Proteomes" id="UP000273044">
    <property type="component" value="Chromosome"/>
</dbReference>
<dbReference type="SUPFAM" id="SSF140931">
    <property type="entry name" value="Fic-like"/>
    <property type="match status" value="1"/>
</dbReference>
<dbReference type="InterPro" id="IPR036597">
    <property type="entry name" value="Fido-like_dom_sf"/>
</dbReference>
<gene>
    <name evidence="2" type="ORF">NCTC12967_02121</name>
</gene>
<evidence type="ECO:0000313" key="3">
    <source>
        <dbReference type="Proteomes" id="UP000273044"/>
    </source>
</evidence>
<dbReference type="PROSITE" id="PS51459">
    <property type="entry name" value="FIDO"/>
    <property type="match status" value="1"/>
</dbReference>
<dbReference type="AlphaFoldDB" id="A0A3S4W7V9"/>
<reference evidence="2 3" key="1">
    <citation type="submission" date="2018-12" db="EMBL/GenBank/DDBJ databases">
        <authorList>
            <consortium name="Pathogen Informatics"/>
        </authorList>
    </citation>
    <scope>NUCLEOTIDE SEQUENCE [LARGE SCALE GENOMIC DNA]</scope>
    <source>
        <strain evidence="2 3">NCTC12967</strain>
    </source>
</reference>
<sequence>MNVLEILLLQDWIPERRLSMVQCLSTTDLVGVIYSSGKVFDGLGTGRVDTENFLRSGSTDGVTSRSDLALLLDLRDVAQFIIDHRALPIDASFVRQVNAQLTRSAAINPGRLRTAEQRIGVRTRHGRHLPEALTEKDLQRLVDAAITPVQPVESALNLFLVLAKAQPFEDGNKRTALFVANAHLIAGGTGQILTVPFDEHDPSVADRFNDLLARAYVFDEHDAVRDMLRTQGLTERPQA</sequence>
<feature type="domain" description="Fido" evidence="1">
    <location>
        <begin position="89"/>
        <end position="230"/>
    </location>
</feature>
<name>A0A3S4W7V9_9ACTN</name>